<name>A0ABS4AF18_9PROT</name>
<gene>
    <name evidence="4" type="ORF">J8J14_08635</name>
</gene>
<sequence length="82" mass="8177">MASEAPVTSVHENGLAVITISNPPVNALSSGVRVGLLRAVELAGADASVRAVVIGSEGRTFIAGADISEFGKPPVPPGLSEV</sequence>
<evidence type="ECO:0000256" key="1">
    <source>
        <dbReference type="ARBA" id="ARBA00023235"/>
    </source>
</evidence>
<dbReference type="CDD" id="cd06558">
    <property type="entry name" value="crotonase-like"/>
    <property type="match status" value="1"/>
</dbReference>
<keyword evidence="3" id="KW-0511">Multifunctional enzyme</keyword>
<evidence type="ECO:0000313" key="4">
    <source>
        <dbReference type="EMBL" id="MBP0444849.1"/>
    </source>
</evidence>
<evidence type="ECO:0000256" key="3">
    <source>
        <dbReference type="ARBA" id="ARBA00023268"/>
    </source>
</evidence>
<dbReference type="InterPro" id="IPR029045">
    <property type="entry name" value="ClpP/crotonase-like_dom_sf"/>
</dbReference>
<evidence type="ECO:0000313" key="5">
    <source>
        <dbReference type="Proteomes" id="UP000681594"/>
    </source>
</evidence>
<evidence type="ECO:0000256" key="2">
    <source>
        <dbReference type="ARBA" id="ARBA00023239"/>
    </source>
</evidence>
<organism evidence="4 5">
    <name type="scientific">Pararoseomonas baculiformis</name>
    <dbReference type="NCBI Taxonomy" id="2820812"/>
    <lineage>
        <taxon>Bacteria</taxon>
        <taxon>Pseudomonadati</taxon>
        <taxon>Pseudomonadota</taxon>
        <taxon>Alphaproteobacteria</taxon>
        <taxon>Acetobacterales</taxon>
        <taxon>Acetobacteraceae</taxon>
        <taxon>Pararoseomonas</taxon>
    </lineage>
</organism>
<feature type="non-terminal residue" evidence="4">
    <location>
        <position position="82"/>
    </location>
</feature>
<keyword evidence="1" id="KW-0413">Isomerase</keyword>
<proteinExistence type="predicted"/>
<protein>
    <submittedName>
        <fullName evidence="4">3-hydroxyacyl-CoA dehydrogenase</fullName>
    </submittedName>
</protein>
<dbReference type="Pfam" id="PF00378">
    <property type="entry name" value="ECH_1"/>
    <property type="match status" value="1"/>
</dbReference>
<comment type="caution">
    <text evidence="4">The sequence shown here is derived from an EMBL/GenBank/DDBJ whole genome shotgun (WGS) entry which is preliminary data.</text>
</comment>
<reference evidence="4 5" key="1">
    <citation type="submission" date="2021-03" db="EMBL/GenBank/DDBJ databases">
        <authorList>
            <person name="So Y."/>
        </authorList>
    </citation>
    <scope>NUCLEOTIDE SEQUENCE [LARGE SCALE GENOMIC DNA]</scope>
    <source>
        <strain evidence="4 5">SSH11</strain>
    </source>
</reference>
<dbReference type="Proteomes" id="UP000681594">
    <property type="component" value="Unassembled WGS sequence"/>
</dbReference>
<keyword evidence="5" id="KW-1185">Reference proteome</keyword>
<accession>A0ABS4AF18</accession>
<dbReference type="RefSeq" id="WP_245215567.1">
    <property type="nucleotide sequence ID" value="NZ_JAGIZB010000006.1"/>
</dbReference>
<dbReference type="SUPFAM" id="SSF52096">
    <property type="entry name" value="ClpP/crotonase"/>
    <property type="match status" value="1"/>
</dbReference>
<dbReference type="EMBL" id="JAGIZB010000006">
    <property type="protein sequence ID" value="MBP0444849.1"/>
    <property type="molecule type" value="Genomic_DNA"/>
</dbReference>
<dbReference type="InterPro" id="IPR001753">
    <property type="entry name" value="Enoyl-CoA_hydra/iso"/>
</dbReference>
<dbReference type="Gene3D" id="3.90.226.10">
    <property type="entry name" value="2-enoyl-CoA Hydratase, Chain A, domain 1"/>
    <property type="match status" value="1"/>
</dbReference>
<keyword evidence="2" id="KW-0456">Lyase</keyword>
<dbReference type="PANTHER" id="PTHR23309">
    <property type="entry name" value="3-HYDROXYACYL-COA DEHYROGENASE"/>
    <property type="match status" value="1"/>
</dbReference>